<protein>
    <submittedName>
        <fullName evidence="2">Uncharacterized protein</fullName>
    </submittedName>
</protein>
<sequence length="122" mass="13354">STAVTLLRMCQCHISMKTCPWTPLIIILNLAYVTSLTLLSRQPSVFADLSFTICLMPSTLWYTFLELCAQHVCPGLSSEMQIPLGCASIFTSTPCCLSSTGNPIKTPLMSCINSMLTMCGRH</sequence>
<dbReference type="KEGG" id="mrr:Moror_16709"/>
<organism evidence="2 3">
    <name type="scientific">Moniliophthora roreri (strain MCA 2997)</name>
    <name type="common">Cocoa frosty pod rot fungus</name>
    <name type="synonym">Crinipellis roreri</name>
    <dbReference type="NCBI Taxonomy" id="1381753"/>
    <lineage>
        <taxon>Eukaryota</taxon>
        <taxon>Fungi</taxon>
        <taxon>Dikarya</taxon>
        <taxon>Basidiomycota</taxon>
        <taxon>Agaricomycotina</taxon>
        <taxon>Agaricomycetes</taxon>
        <taxon>Agaricomycetidae</taxon>
        <taxon>Agaricales</taxon>
        <taxon>Marasmiineae</taxon>
        <taxon>Marasmiaceae</taxon>
        <taxon>Moniliophthora</taxon>
    </lineage>
</organism>
<gene>
    <name evidence="2" type="ORF">Moror_16709</name>
</gene>
<evidence type="ECO:0000313" key="2">
    <source>
        <dbReference type="EMBL" id="ESK81345.1"/>
    </source>
</evidence>
<dbReference type="AlphaFoldDB" id="V2WMA5"/>
<keyword evidence="1" id="KW-1133">Transmembrane helix</keyword>
<keyword evidence="1" id="KW-0812">Transmembrane</keyword>
<keyword evidence="1" id="KW-0472">Membrane</keyword>
<feature type="non-terminal residue" evidence="2">
    <location>
        <position position="1"/>
    </location>
</feature>
<evidence type="ECO:0000313" key="3">
    <source>
        <dbReference type="Proteomes" id="UP000017559"/>
    </source>
</evidence>
<proteinExistence type="predicted"/>
<dbReference type="Proteomes" id="UP000017559">
    <property type="component" value="Unassembled WGS sequence"/>
</dbReference>
<evidence type="ECO:0000256" key="1">
    <source>
        <dbReference type="SAM" id="Phobius"/>
    </source>
</evidence>
<dbReference type="HOGENOM" id="CLU_2032133_0_0_1"/>
<accession>V2WMA5</accession>
<comment type="caution">
    <text evidence="2">The sequence shown here is derived from an EMBL/GenBank/DDBJ whole genome shotgun (WGS) entry which is preliminary data.</text>
</comment>
<keyword evidence="3" id="KW-1185">Reference proteome</keyword>
<feature type="transmembrane region" description="Helical" evidence="1">
    <location>
        <begin position="20"/>
        <end position="39"/>
    </location>
</feature>
<dbReference type="EMBL" id="AWSO01002527">
    <property type="protein sequence ID" value="ESK81345.1"/>
    <property type="molecule type" value="Genomic_DNA"/>
</dbReference>
<reference evidence="2 3" key="1">
    <citation type="journal article" date="2014" name="BMC Genomics">
        <title>Genome and secretome analysis of the hemibiotrophic fungal pathogen, Moniliophthora roreri, which causes frosty pod rot disease of cacao: mechanisms of the biotrophic and necrotrophic phases.</title>
        <authorList>
            <person name="Meinhardt L.W."/>
            <person name="Costa G.G.L."/>
            <person name="Thomazella D.P.T."/>
            <person name="Teixeira P.J.P.L."/>
            <person name="Carazzolle M.F."/>
            <person name="Schuster S.C."/>
            <person name="Carlson J.E."/>
            <person name="Guiltinan M.J."/>
            <person name="Mieczkowski P."/>
            <person name="Farmer A."/>
            <person name="Ramaraj T."/>
            <person name="Crozier J."/>
            <person name="Davis R.E."/>
            <person name="Shao J."/>
            <person name="Melnick R.L."/>
            <person name="Pereira G.A.G."/>
            <person name="Bailey B.A."/>
        </authorList>
    </citation>
    <scope>NUCLEOTIDE SEQUENCE [LARGE SCALE GENOMIC DNA]</scope>
    <source>
        <strain evidence="2 3">MCA 2997</strain>
    </source>
</reference>
<name>V2WMA5_MONRO</name>